<evidence type="ECO:0000313" key="2">
    <source>
        <dbReference type="Proteomes" id="UP000660680"/>
    </source>
</evidence>
<reference evidence="1" key="2">
    <citation type="submission" date="2020-09" db="EMBL/GenBank/DDBJ databases">
        <authorList>
            <person name="Sun Q."/>
            <person name="Ohkuma M."/>
        </authorList>
    </citation>
    <scope>NUCLEOTIDE SEQUENCE</scope>
    <source>
        <strain evidence="1">JCM 3276</strain>
    </source>
</reference>
<reference evidence="1" key="1">
    <citation type="journal article" date="2014" name="Int. J. Syst. Evol. Microbiol.">
        <title>Complete genome sequence of Corynebacterium casei LMG S-19264T (=DSM 44701T), isolated from a smear-ripened cheese.</title>
        <authorList>
            <consortium name="US DOE Joint Genome Institute (JGI-PGF)"/>
            <person name="Walter F."/>
            <person name="Albersmeier A."/>
            <person name="Kalinowski J."/>
            <person name="Ruckert C."/>
        </authorList>
    </citation>
    <scope>NUCLEOTIDE SEQUENCE</scope>
    <source>
        <strain evidence="1">JCM 3276</strain>
    </source>
</reference>
<gene>
    <name evidence="1" type="ORF">GCM10010171_10160</name>
</gene>
<accession>A0A918G7E8</accession>
<dbReference type="RefSeq" id="WP_189209072.1">
    <property type="nucleotide sequence ID" value="NZ_BMRB01000001.1"/>
</dbReference>
<dbReference type="Proteomes" id="UP000660680">
    <property type="component" value="Unassembled WGS sequence"/>
</dbReference>
<evidence type="ECO:0008006" key="3">
    <source>
        <dbReference type="Google" id="ProtNLM"/>
    </source>
</evidence>
<sequence>MTRGGHATWWKRAAVAAAVLGAVLGGLAVGRALAPDVPPHPLPSPPPTTPAAPAEVDAATDTGSSVRLTAAVTPEPGWIRVRAAVLGAPPGQRYDIVLRTRSGAEITVAAWIGSPEHELDGVSVDGTAAVPRDDLASIAVVGADGRRYVTVTY</sequence>
<name>A0A918G7E8_9PSEU</name>
<dbReference type="EMBL" id="BMRB01000001">
    <property type="protein sequence ID" value="GGS19542.1"/>
    <property type="molecule type" value="Genomic_DNA"/>
</dbReference>
<keyword evidence="2" id="KW-1185">Reference proteome</keyword>
<protein>
    <recommendedName>
        <fullName evidence="3">Anti-sigma factor</fullName>
    </recommendedName>
</protein>
<comment type="caution">
    <text evidence="1">The sequence shown here is derived from an EMBL/GenBank/DDBJ whole genome shotgun (WGS) entry which is preliminary data.</text>
</comment>
<evidence type="ECO:0000313" key="1">
    <source>
        <dbReference type="EMBL" id="GGS19542.1"/>
    </source>
</evidence>
<dbReference type="AlphaFoldDB" id="A0A918G7E8"/>
<organism evidence="1 2">
    <name type="scientific">Actinokineospora fastidiosa</name>
    <dbReference type="NCBI Taxonomy" id="1816"/>
    <lineage>
        <taxon>Bacteria</taxon>
        <taxon>Bacillati</taxon>
        <taxon>Actinomycetota</taxon>
        <taxon>Actinomycetes</taxon>
        <taxon>Pseudonocardiales</taxon>
        <taxon>Pseudonocardiaceae</taxon>
        <taxon>Actinokineospora</taxon>
    </lineage>
</organism>
<proteinExistence type="predicted"/>